<dbReference type="AlphaFoldDB" id="A0AAV6VDI6"/>
<keyword evidence="1" id="KW-0732">Signal</keyword>
<evidence type="ECO:0000313" key="2">
    <source>
        <dbReference type="EMBL" id="KAG8194617.1"/>
    </source>
</evidence>
<keyword evidence="3" id="KW-1185">Reference proteome</keyword>
<proteinExistence type="predicted"/>
<evidence type="ECO:0008006" key="4">
    <source>
        <dbReference type="Google" id="ProtNLM"/>
    </source>
</evidence>
<name>A0AAV6VDI6_9ARAC</name>
<sequence>MILYVSYFLLVVIESTILVSGQGGPRQNQLRLARDDKSLKPTFNGADVIYALIRTRSLDQFGGSQLIRTLDPLTGGQITKSVDQLATDAALDNFKGGEVIAVLDRLTGGDILGSLESVEGMEVLEALEKSVHAHGLHQHPKRTLDTLTGMAFGLSKRFDSLSGSTFGMSKRDFDEIDNVGFTGFAKRAPGGRGRGSTLALAKKNFDEIDRAGFEGYEKKNFDEIDRAGFESFEKRGKK</sequence>
<organism evidence="2 3">
    <name type="scientific">Oedothorax gibbosus</name>
    <dbReference type="NCBI Taxonomy" id="931172"/>
    <lineage>
        <taxon>Eukaryota</taxon>
        <taxon>Metazoa</taxon>
        <taxon>Ecdysozoa</taxon>
        <taxon>Arthropoda</taxon>
        <taxon>Chelicerata</taxon>
        <taxon>Arachnida</taxon>
        <taxon>Araneae</taxon>
        <taxon>Araneomorphae</taxon>
        <taxon>Entelegynae</taxon>
        <taxon>Araneoidea</taxon>
        <taxon>Linyphiidae</taxon>
        <taxon>Erigoninae</taxon>
        <taxon>Oedothorax</taxon>
    </lineage>
</organism>
<dbReference type="Proteomes" id="UP000827092">
    <property type="component" value="Unassembled WGS sequence"/>
</dbReference>
<feature type="chain" id="PRO_5043809472" description="Orcokinin" evidence="1">
    <location>
        <begin position="22"/>
        <end position="238"/>
    </location>
</feature>
<protein>
    <recommendedName>
        <fullName evidence="4">Orcokinin</fullName>
    </recommendedName>
</protein>
<comment type="caution">
    <text evidence="2">The sequence shown here is derived from an EMBL/GenBank/DDBJ whole genome shotgun (WGS) entry which is preliminary data.</text>
</comment>
<dbReference type="EMBL" id="JAFNEN010000101">
    <property type="protein sequence ID" value="KAG8194617.1"/>
    <property type="molecule type" value="Genomic_DNA"/>
</dbReference>
<feature type="signal peptide" evidence="1">
    <location>
        <begin position="1"/>
        <end position="21"/>
    </location>
</feature>
<gene>
    <name evidence="2" type="ORF">JTE90_003094</name>
</gene>
<accession>A0AAV6VDI6</accession>
<evidence type="ECO:0000313" key="3">
    <source>
        <dbReference type="Proteomes" id="UP000827092"/>
    </source>
</evidence>
<evidence type="ECO:0000256" key="1">
    <source>
        <dbReference type="SAM" id="SignalP"/>
    </source>
</evidence>
<reference evidence="2 3" key="1">
    <citation type="journal article" date="2022" name="Nat. Ecol. Evol.">
        <title>A masculinizing supergene underlies an exaggerated male reproductive morph in a spider.</title>
        <authorList>
            <person name="Hendrickx F."/>
            <person name="De Corte Z."/>
            <person name="Sonet G."/>
            <person name="Van Belleghem S.M."/>
            <person name="Kostlbacher S."/>
            <person name="Vangestel C."/>
        </authorList>
    </citation>
    <scope>NUCLEOTIDE SEQUENCE [LARGE SCALE GENOMIC DNA]</scope>
    <source>
        <strain evidence="2">W744_W776</strain>
    </source>
</reference>